<feature type="region of interest" description="Disordered" evidence="1">
    <location>
        <begin position="1"/>
        <end position="24"/>
    </location>
</feature>
<protein>
    <submittedName>
        <fullName evidence="2">Uncharacterized protein</fullName>
    </submittedName>
</protein>
<evidence type="ECO:0000313" key="3">
    <source>
        <dbReference type="Proteomes" id="UP000035760"/>
    </source>
</evidence>
<sequence length="70" mass="7607">MSDSSEQTSRSDAASNPATCPTRVPRTAQARLLLHDAEVDAPFMAVLNEALPDEAARLAYLNHLGWQART</sequence>
<dbReference type="OrthoDB" id="9914658at2"/>
<gene>
    <name evidence="2" type="ORF">BN873_150221</name>
</gene>
<dbReference type="RefSeq" id="WP_048670548.1">
    <property type="nucleotide sequence ID" value="NZ_CBTJ020000020.1"/>
</dbReference>
<evidence type="ECO:0000256" key="1">
    <source>
        <dbReference type="SAM" id="MobiDB-lite"/>
    </source>
</evidence>
<name>W6MBP2_9GAMM</name>
<keyword evidence="3" id="KW-1185">Reference proteome</keyword>
<dbReference type="EMBL" id="CBTJ020000020">
    <property type="protein sequence ID" value="CDI01433.1"/>
    <property type="molecule type" value="Genomic_DNA"/>
</dbReference>
<reference evidence="2" key="2">
    <citation type="submission" date="2014-03" db="EMBL/GenBank/DDBJ databases">
        <title>Candidatus Competibacter-lineage genomes retrieved from metagenomes reveal functional metabolic diversity.</title>
        <authorList>
            <person name="McIlroy S.J."/>
            <person name="Albertsen M."/>
            <person name="Andresen E.K."/>
            <person name="Saunders A.M."/>
            <person name="Kristiansen R."/>
            <person name="Stokholm-Bjerregaard M."/>
            <person name="Nielsen K.L."/>
            <person name="Nielsen P.H."/>
        </authorList>
    </citation>
    <scope>NUCLEOTIDE SEQUENCE</scope>
    <source>
        <strain evidence="2">Run_A_D11</strain>
    </source>
</reference>
<feature type="compositionally biased region" description="Polar residues" evidence="1">
    <location>
        <begin position="1"/>
        <end position="19"/>
    </location>
</feature>
<proteinExistence type="predicted"/>
<dbReference type="Proteomes" id="UP000035760">
    <property type="component" value="Unassembled WGS sequence"/>
</dbReference>
<dbReference type="AlphaFoldDB" id="W6MBP2"/>
<comment type="caution">
    <text evidence="2">The sequence shown here is derived from an EMBL/GenBank/DDBJ whole genome shotgun (WGS) entry which is preliminary data.</text>
</comment>
<accession>W6MBP2</accession>
<evidence type="ECO:0000313" key="2">
    <source>
        <dbReference type="EMBL" id="CDI01433.1"/>
    </source>
</evidence>
<reference evidence="2" key="1">
    <citation type="submission" date="2013-07" db="EMBL/GenBank/DDBJ databases">
        <authorList>
            <person name="McIlroy S."/>
        </authorList>
    </citation>
    <scope>NUCLEOTIDE SEQUENCE [LARGE SCALE GENOMIC DNA]</scope>
    <source>
        <strain evidence="2">Run_A_D11</strain>
    </source>
</reference>
<organism evidence="2 3">
    <name type="scientific">Candidatus Competibacter denitrificans Run_A_D11</name>
    <dbReference type="NCBI Taxonomy" id="1400863"/>
    <lineage>
        <taxon>Bacteria</taxon>
        <taxon>Pseudomonadati</taxon>
        <taxon>Pseudomonadota</taxon>
        <taxon>Gammaproteobacteria</taxon>
        <taxon>Candidatus Competibacteraceae</taxon>
        <taxon>Candidatus Competibacter</taxon>
    </lineage>
</organism>